<dbReference type="AlphaFoldDB" id="A0A542XSK0"/>
<protein>
    <submittedName>
        <fullName evidence="2">Uncharacterized protein</fullName>
    </submittedName>
</protein>
<comment type="caution">
    <text evidence="2">The sequence shown here is derived from an EMBL/GenBank/DDBJ whole genome shotgun (WGS) entry which is preliminary data.</text>
</comment>
<dbReference type="GeneID" id="93773193"/>
<sequence length="80" mass="8609">MTDLYPAADDRETLRQAATAHTAAARDVELFLRRLPAVPDPADVTEYANLLSKERQTRTDREAAADAAGLTIASLEPGQG</sequence>
<reference evidence="2 3" key="1">
    <citation type="submission" date="2019-06" db="EMBL/GenBank/DDBJ databases">
        <title>Sequencing the genomes of 1000 actinobacteria strains.</title>
        <authorList>
            <person name="Klenk H.-P."/>
        </authorList>
    </citation>
    <scope>NUCLEOTIDE SEQUENCE [LARGE SCALE GENOMIC DNA]</scope>
    <source>
        <strain evidence="2 3">DSM 44819</strain>
    </source>
</reference>
<reference evidence="1 4" key="2">
    <citation type="submission" date="2021-03" db="EMBL/GenBank/DDBJ databases">
        <title>Whole genome shotgun sequence of Salinispora arenicola NBRC 105043.</title>
        <authorList>
            <person name="Komaki H."/>
            <person name="Tamura T."/>
        </authorList>
    </citation>
    <scope>NUCLEOTIDE SEQUENCE [LARGE SCALE GENOMIC DNA]</scope>
    <source>
        <strain evidence="1 4">NBRC 105043</strain>
    </source>
</reference>
<keyword evidence="4" id="KW-1185">Reference proteome</keyword>
<evidence type="ECO:0000313" key="1">
    <source>
        <dbReference type="EMBL" id="GIM85735.1"/>
    </source>
</evidence>
<dbReference type="Proteomes" id="UP000677457">
    <property type="component" value="Unassembled WGS sequence"/>
</dbReference>
<proteinExistence type="predicted"/>
<dbReference type="Proteomes" id="UP000315983">
    <property type="component" value="Unassembled WGS sequence"/>
</dbReference>
<name>A0A542XSK0_SALAC</name>
<dbReference type="EMBL" id="BOQM01000016">
    <property type="protein sequence ID" value="GIM85735.1"/>
    <property type="molecule type" value="Genomic_DNA"/>
</dbReference>
<evidence type="ECO:0000313" key="3">
    <source>
        <dbReference type="Proteomes" id="UP000315983"/>
    </source>
</evidence>
<accession>A0A542XSK0</accession>
<organism evidence="2 3">
    <name type="scientific">Salinispora arenicola</name>
    <dbReference type="NCBI Taxonomy" id="168697"/>
    <lineage>
        <taxon>Bacteria</taxon>
        <taxon>Bacillati</taxon>
        <taxon>Actinomycetota</taxon>
        <taxon>Actinomycetes</taxon>
        <taxon>Micromonosporales</taxon>
        <taxon>Micromonosporaceae</taxon>
        <taxon>Salinispora</taxon>
    </lineage>
</organism>
<dbReference type="RefSeq" id="WP_016812253.1">
    <property type="nucleotide sequence ID" value="NZ_BOQM01000016.1"/>
</dbReference>
<evidence type="ECO:0000313" key="4">
    <source>
        <dbReference type="Proteomes" id="UP000677457"/>
    </source>
</evidence>
<dbReference type="EMBL" id="VFOL01000001">
    <property type="protein sequence ID" value="TQL38817.1"/>
    <property type="molecule type" value="Genomic_DNA"/>
</dbReference>
<evidence type="ECO:0000313" key="2">
    <source>
        <dbReference type="EMBL" id="TQL38817.1"/>
    </source>
</evidence>
<gene>
    <name evidence="2" type="ORF">FB564_4030</name>
    <name evidence="1" type="ORF">Sar04_24710</name>
</gene>